<evidence type="ECO:0000259" key="6">
    <source>
        <dbReference type="PROSITE" id="PS50850"/>
    </source>
</evidence>
<dbReference type="RefSeq" id="XP_011184082.1">
    <property type="nucleotide sequence ID" value="XM_011185780.1"/>
</dbReference>
<dbReference type="GO" id="GO:0016020">
    <property type="term" value="C:membrane"/>
    <property type="evidence" value="ECO:0007669"/>
    <property type="project" value="UniProtKB-SubCell"/>
</dbReference>
<evidence type="ECO:0000256" key="1">
    <source>
        <dbReference type="ARBA" id="ARBA00004141"/>
    </source>
</evidence>
<feature type="transmembrane region" description="Helical" evidence="5">
    <location>
        <begin position="647"/>
        <end position="667"/>
    </location>
</feature>
<dbReference type="OrthoDB" id="6133115at2759"/>
<dbReference type="Gene3D" id="1.20.1250.20">
    <property type="entry name" value="MFS general substrate transporter like domains"/>
    <property type="match status" value="2"/>
</dbReference>
<evidence type="ECO:0000313" key="7">
    <source>
        <dbReference type="EMBL" id="JAD05729.1"/>
    </source>
</evidence>
<proteinExistence type="predicted"/>
<feature type="transmembrane region" description="Helical" evidence="5">
    <location>
        <begin position="210"/>
        <end position="228"/>
    </location>
</feature>
<dbReference type="EMBL" id="GBXI01001366">
    <property type="protein sequence ID" value="JAD12926.1"/>
    <property type="molecule type" value="Transcribed_RNA"/>
</dbReference>
<dbReference type="FunFam" id="1.20.1250.20:FF:000515">
    <property type="entry name" value="Uncharacterized protein, isoform B"/>
    <property type="match status" value="1"/>
</dbReference>
<dbReference type="PANTHER" id="PTHR48021">
    <property type="match status" value="1"/>
</dbReference>
<feature type="transmembrane region" description="Helical" evidence="5">
    <location>
        <begin position="399"/>
        <end position="420"/>
    </location>
</feature>
<sequence>MHILTIKDEYAKYIEKNVHSTSSNTNTMTAMDKTTEVKNGTVNNQPYFTQNGNRNLSSGIGGEPCEISTFRSALPQFLAVSAKNILLFVYGMTLGFPTIVIPAIQGGDGREPSDIVLNRDEISWFSSINLICVPLGCLFSGVLSQPIGKRRAMQLVNLPILASWLLFHFSTRTEHLYAALCLSGLGGGLMEAPVLTYVAEITEPKYRGILSALGSTCVITGVFIQFIMGSLLDWRTIAALSSAFPVICIIALCFVPESPTWLIREHRFREAVKSLQWLRGWVPEYKIEAEFNRLYEELITQPALEEAVENHGQKPSKWTSRFRMFRKRSFLAPFILVTFTFFTGHFSGKTPLQTYAVQIFHTLKAPINKYHATILLGVAELIATVLCVFLIHFTGKRPLVLVSTIGVGLCMFGTATYAHYVKVVPGFAVNNVVINASNIVPRENLITQANISKIFEDEPSVLQPHSLMNDKLLDTTTVYAILEDVSIEATTLVAINGSEEALQLLNRTKREEQELTLNDYEDPLTFVQLPDLAYPDSNNSSDNITSFLNIFDSEEDADTTTVSTNLKEEITTTLVSIVVDEPVTKAPSTADITRQVLLPLPTQATNNLVWLPLILLLGSAFFAHLGIRMIPWILIGEVFPAPVRSTASGLVSGLGYIFGFLANKLFLQMLSAFTLPGTFWLYSAVALLGALLLYFTLPETEGRTLHEIEAHFSKKSKTNLLKKSCRLNLNNTAIQLDNLQNLQIPISAQTEAKIIQLQQSDFVPQRLHVAGETNLAFEENNTTHL</sequence>
<evidence type="ECO:0000256" key="3">
    <source>
        <dbReference type="ARBA" id="ARBA00022989"/>
    </source>
</evidence>
<dbReference type="PROSITE" id="PS00217">
    <property type="entry name" value="SUGAR_TRANSPORT_2"/>
    <property type="match status" value="1"/>
</dbReference>
<feature type="transmembrane region" description="Helical" evidence="5">
    <location>
        <begin position="679"/>
        <end position="697"/>
    </location>
</feature>
<dbReference type="InterPro" id="IPR036259">
    <property type="entry name" value="MFS_trans_sf"/>
</dbReference>
<name>A0A0A1X336_ZEUCU</name>
<dbReference type="InterPro" id="IPR005828">
    <property type="entry name" value="MFS_sugar_transport-like"/>
</dbReference>
<feature type="transmembrane region" description="Helical" evidence="5">
    <location>
        <begin position="609"/>
        <end position="635"/>
    </location>
</feature>
<accession>A0A0A1X336</accession>
<evidence type="ECO:0000256" key="4">
    <source>
        <dbReference type="ARBA" id="ARBA00023136"/>
    </source>
</evidence>
<dbReference type="GO" id="GO:0022857">
    <property type="term" value="F:transmembrane transporter activity"/>
    <property type="evidence" value="ECO:0007669"/>
    <property type="project" value="InterPro"/>
</dbReference>
<reference evidence="7" key="1">
    <citation type="submission" date="2014-11" db="EMBL/GenBank/DDBJ databases">
        <authorList>
            <person name="Geib S."/>
        </authorList>
    </citation>
    <scope>NUCLEOTIDE SEQUENCE</scope>
</reference>
<keyword evidence="4 5" id="KW-0472">Membrane</keyword>
<dbReference type="GeneID" id="105213162"/>
<reference evidence="7" key="2">
    <citation type="journal article" date="2015" name="Gigascience">
        <title>Reconstructing a comprehensive transcriptome assembly of a white-pupal translocated strain of the pest fruit fly Bactrocera cucurbitae.</title>
        <authorList>
            <person name="Sim S.B."/>
            <person name="Calla B."/>
            <person name="Hall B."/>
            <person name="DeRego T."/>
            <person name="Geib S.M."/>
        </authorList>
    </citation>
    <scope>NUCLEOTIDE SEQUENCE</scope>
</reference>
<dbReference type="InterPro" id="IPR050549">
    <property type="entry name" value="MFS_Trehalose_Transporter"/>
</dbReference>
<feature type="transmembrane region" description="Helical" evidence="5">
    <location>
        <begin position="124"/>
        <end position="143"/>
    </location>
</feature>
<keyword evidence="2 5" id="KW-0812">Transmembrane</keyword>
<dbReference type="EMBL" id="GBXI01008563">
    <property type="protein sequence ID" value="JAD05729.1"/>
    <property type="molecule type" value="Transcribed_RNA"/>
</dbReference>
<dbReference type="Pfam" id="PF00083">
    <property type="entry name" value="Sugar_tr"/>
    <property type="match status" value="2"/>
</dbReference>
<evidence type="ECO:0000256" key="5">
    <source>
        <dbReference type="SAM" id="Phobius"/>
    </source>
</evidence>
<dbReference type="InterPro" id="IPR005829">
    <property type="entry name" value="Sugar_transporter_CS"/>
</dbReference>
<dbReference type="RefSeq" id="XP_011184083.1">
    <property type="nucleotide sequence ID" value="XM_011185781.1"/>
</dbReference>
<dbReference type="PROSITE" id="PS50850">
    <property type="entry name" value="MFS"/>
    <property type="match status" value="1"/>
</dbReference>
<keyword evidence="3 5" id="KW-1133">Transmembrane helix</keyword>
<comment type="subcellular location">
    <subcellularLocation>
        <location evidence="1">Membrane</location>
        <topology evidence="1">Multi-pass membrane protein</topology>
    </subcellularLocation>
</comment>
<feature type="transmembrane region" description="Helical" evidence="5">
    <location>
        <begin position="370"/>
        <end position="392"/>
    </location>
</feature>
<protein>
    <submittedName>
        <fullName evidence="7">Facilitated trehalose transporter Tret1</fullName>
    </submittedName>
</protein>
<dbReference type="CTD" id="105213162"/>
<feature type="domain" description="Major facilitator superfamily (MFS) profile" evidence="6">
    <location>
        <begin position="79"/>
        <end position="701"/>
    </location>
</feature>
<evidence type="ECO:0000256" key="2">
    <source>
        <dbReference type="ARBA" id="ARBA00022692"/>
    </source>
</evidence>
<dbReference type="AlphaFoldDB" id="A0A0A1X336"/>
<evidence type="ECO:0000313" key="8">
    <source>
        <dbReference type="EMBL" id="JAD12926.1"/>
    </source>
</evidence>
<dbReference type="SUPFAM" id="SSF103473">
    <property type="entry name" value="MFS general substrate transporter"/>
    <property type="match status" value="2"/>
</dbReference>
<dbReference type="PANTHER" id="PTHR48021:SF39">
    <property type="entry name" value="MAJOR FACILITATOR SUPERFAMILY (MFS) PROFILE DOMAIN-CONTAINING PROTEIN"/>
    <property type="match status" value="1"/>
</dbReference>
<feature type="transmembrane region" description="Helical" evidence="5">
    <location>
        <begin position="234"/>
        <end position="255"/>
    </location>
</feature>
<gene>
    <name evidence="7" type="primary">Tret1_38</name>
    <name evidence="8" type="synonym">Tret1_2</name>
    <name evidence="8" type="ORF">g.11722</name>
    <name evidence="7" type="ORF">g.11742</name>
</gene>
<organism evidence="7">
    <name type="scientific">Zeugodacus cucurbitae</name>
    <name type="common">Melon fruit fly</name>
    <name type="synonym">Bactrocera cucurbitae</name>
    <dbReference type="NCBI Taxonomy" id="28588"/>
    <lineage>
        <taxon>Eukaryota</taxon>
        <taxon>Metazoa</taxon>
        <taxon>Ecdysozoa</taxon>
        <taxon>Arthropoda</taxon>
        <taxon>Hexapoda</taxon>
        <taxon>Insecta</taxon>
        <taxon>Pterygota</taxon>
        <taxon>Neoptera</taxon>
        <taxon>Endopterygota</taxon>
        <taxon>Diptera</taxon>
        <taxon>Brachycera</taxon>
        <taxon>Muscomorpha</taxon>
        <taxon>Tephritoidea</taxon>
        <taxon>Tephritidae</taxon>
        <taxon>Zeugodacus</taxon>
        <taxon>Zeugodacus</taxon>
    </lineage>
</organism>
<feature type="transmembrane region" description="Helical" evidence="5">
    <location>
        <begin position="85"/>
        <end position="104"/>
    </location>
</feature>
<dbReference type="InterPro" id="IPR020846">
    <property type="entry name" value="MFS_dom"/>
</dbReference>
<feature type="transmembrane region" description="Helical" evidence="5">
    <location>
        <begin position="330"/>
        <end position="348"/>
    </location>
</feature>